<feature type="domain" description="PAS" evidence="6">
    <location>
        <begin position="515"/>
        <end position="588"/>
    </location>
</feature>
<dbReference type="OrthoDB" id="230688at2157"/>
<dbReference type="Pfam" id="PF13188">
    <property type="entry name" value="PAS_8"/>
    <property type="match status" value="1"/>
</dbReference>
<comment type="catalytic activity">
    <reaction evidence="1">
        <text>ATP + protein L-histidine = ADP + protein N-phospho-L-histidine.</text>
        <dbReference type="EC" id="2.7.13.3"/>
    </reaction>
</comment>
<evidence type="ECO:0000256" key="4">
    <source>
        <dbReference type="ARBA" id="ARBA00022679"/>
    </source>
</evidence>
<dbReference type="EMBL" id="CP003362">
    <property type="protein sequence ID" value="AGB49794.1"/>
    <property type="molecule type" value="Genomic_DNA"/>
</dbReference>
<dbReference type="AlphaFoldDB" id="L0L0N4"/>
<organism evidence="8 9">
    <name type="scientific">Methanomethylovorans hollandica (strain DSM 15978 / NBRC 107637 / DMS1)</name>
    <dbReference type="NCBI Taxonomy" id="867904"/>
    <lineage>
        <taxon>Archaea</taxon>
        <taxon>Methanobacteriati</taxon>
        <taxon>Methanobacteriota</taxon>
        <taxon>Stenosarchaea group</taxon>
        <taxon>Methanomicrobia</taxon>
        <taxon>Methanosarcinales</taxon>
        <taxon>Methanosarcinaceae</taxon>
        <taxon>Methanomethylovorans</taxon>
    </lineage>
</organism>
<dbReference type="Pfam" id="PF00989">
    <property type="entry name" value="PAS"/>
    <property type="match status" value="1"/>
</dbReference>
<feature type="domain" description="PAS" evidence="6">
    <location>
        <begin position="40"/>
        <end position="72"/>
    </location>
</feature>
<dbReference type="Pfam" id="PF13426">
    <property type="entry name" value="PAS_9"/>
    <property type="match status" value="2"/>
</dbReference>
<feature type="domain" description="PAC" evidence="7">
    <location>
        <begin position="336"/>
        <end position="386"/>
    </location>
</feature>
<dbReference type="STRING" id="867904.Metho_1598"/>
<dbReference type="PANTHER" id="PTHR43304:SF1">
    <property type="entry name" value="PAC DOMAIN-CONTAINING PROTEIN"/>
    <property type="match status" value="1"/>
</dbReference>
<dbReference type="HOGENOM" id="CLU_007294_0_0_2"/>
<feature type="domain" description="PAS" evidence="6">
    <location>
        <begin position="287"/>
        <end position="331"/>
    </location>
</feature>
<evidence type="ECO:0000259" key="6">
    <source>
        <dbReference type="PROSITE" id="PS50112"/>
    </source>
</evidence>
<feature type="domain" description="PAS" evidence="6">
    <location>
        <begin position="387"/>
        <end position="440"/>
    </location>
</feature>
<evidence type="ECO:0000256" key="3">
    <source>
        <dbReference type="ARBA" id="ARBA00022553"/>
    </source>
</evidence>
<dbReference type="InterPro" id="IPR003018">
    <property type="entry name" value="GAF"/>
</dbReference>
<proteinExistence type="predicted"/>
<feature type="domain" description="PAC" evidence="7">
    <location>
        <begin position="592"/>
        <end position="644"/>
    </location>
</feature>
<protein>
    <recommendedName>
        <fullName evidence="2">histidine kinase</fullName>
        <ecNumber evidence="2">2.7.13.3</ecNumber>
    </recommendedName>
</protein>
<dbReference type="InterPro" id="IPR052162">
    <property type="entry name" value="Sensor_kinase/Photoreceptor"/>
</dbReference>
<dbReference type="PROSITE" id="PS50113">
    <property type="entry name" value="PAC"/>
    <property type="match status" value="3"/>
</dbReference>
<reference evidence="9" key="1">
    <citation type="submission" date="2012-02" db="EMBL/GenBank/DDBJ databases">
        <title>Complete sequence of chromosome of Methanomethylovorans hollandica DSM 15978.</title>
        <authorList>
            <person name="Lucas S."/>
            <person name="Copeland A."/>
            <person name="Lapidus A."/>
            <person name="Glavina del Rio T."/>
            <person name="Dalin E."/>
            <person name="Tice H."/>
            <person name="Bruce D."/>
            <person name="Goodwin L."/>
            <person name="Pitluck S."/>
            <person name="Peters L."/>
            <person name="Mikhailova N."/>
            <person name="Held B."/>
            <person name="Kyrpides N."/>
            <person name="Mavromatis K."/>
            <person name="Ivanova N."/>
            <person name="Brettin T."/>
            <person name="Detter J.C."/>
            <person name="Han C."/>
            <person name="Larimer F."/>
            <person name="Land M."/>
            <person name="Hauser L."/>
            <person name="Markowitz V."/>
            <person name="Cheng J.-F."/>
            <person name="Hugenholtz P."/>
            <person name="Woyke T."/>
            <person name="Wu D."/>
            <person name="Spring S."/>
            <person name="Schroeder M."/>
            <person name="Brambilla E."/>
            <person name="Klenk H.-P."/>
            <person name="Eisen J.A."/>
        </authorList>
    </citation>
    <scope>NUCLEOTIDE SEQUENCE [LARGE SCALE GENOMIC DNA]</scope>
    <source>
        <strain evidence="9">DSM 15978 / NBRC 107637 / DMS1</strain>
    </source>
</reference>
<dbReference type="NCBIfam" id="TIGR00229">
    <property type="entry name" value="sensory_box"/>
    <property type="match status" value="4"/>
</dbReference>
<dbReference type="PROSITE" id="PS50112">
    <property type="entry name" value="PAS"/>
    <property type="match status" value="5"/>
</dbReference>
<feature type="domain" description="PAS" evidence="6">
    <location>
        <begin position="805"/>
        <end position="875"/>
    </location>
</feature>
<dbReference type="InterPro" id="IPR000700">
    <property type="entry name" value="PAS-assoc_C"/>
</dbReference>
<gene>
    <name evidence="8" type="ordered locus">Metho_1598</name>
</gene>
<evidence type="ECO:0000256" key="5">
    <source>
        <dbReference type="ARBA" id="ARBA00022777"/>
    </source>
</evidence>
<dbReference type="Proteomes" id="UP000010866">
    <property type="component" value="Chromosome"/>
</dbReference>
<dbReference type="Gene3D" id="3.30.450.40">
    <property type="match status" value="1"/>
</dbReference>
<dbReference type="GO" id="GO:0006355">
    <property type="term" value="P:regulation of DNA-templated transcription"/>
    <property type="evidence" value="ECO:0007669"/>
    <property type="project" value="InterPro"/>
</dbReference>
<keyword evidence="9" id="KW-1185">Reference proteome</keyword>
<accession>L0L0N4</accession>
<dbReference type="Pfam" id="PF08447">
    <property type="entry name" value="PAS_3"/>
    <property type="match status" value="2"/>
</dbReference>
<dbReference type="Pfam" id="PF13185">
    <property type="entry name" value="GAF_2"/>
    <property type="match status" value="1"/>
</dbReference>
<feature type="domain" description="PAC" evidence="7">
    <location>
        <begin position="461"/>
        <end position="511"/>
    </location>
</feature>
<keyword evidence="5" id="KW-0418">Kinase</keyword>
<name>L0L0N4_METHD</name>
<evidence type="ECO:0000313" key="8">
    <source>
        <dbReference type="EMBL" id="AGB49794.1"/>
    </source>
</evidence>
<dbReference type="InterPro" id="IPR013655">
    <property type="entry name" value="PAS_fold_3"/>
</dbReference>
<evidence type="ECO:0000256" key="1">
    <source>
        <dbReference type="ARBA" id="ARBA00000085"/>
    </source>
</evidence>
<dbReference type="InterPro" id="IPR029016">
    <property type="entry name" value="GAF-like_dom_sf"/>
</dbReference>
<dbReference type="SUPFAM" id="SSF55785">
    <property type="entry name" value="PYP-like sensor domain (PAS domain)"/>
    <property type="match status" value="6"/>
</dbReference>
<dbReference type="InterPro" id="IPR013767">
    <property type="entry name" value="PAS_fold"/>
</dbReference>
<dbReference type="CDD" id="cd00130">
    <property type="entry name" value="PAS"/>
    <property type="match status" value="4"/>
</dbReference>
<dbReference type="SUPFAM" id="SSF55781">
    <property type="entry name" value="GAF domain-like"/>
    <property type="match status" value="1"/>
</dbReference>
<dbReference type="GO" id="GO:0004673">
    <property type="term" value="F:protein histidine kinase activity"/>
    <property type="evidence" value="ECO:0007669"/>
    <property type="project" value="UniProtKB-EC"/>
</dbReference>
<dbReference type="PANTHER" id="PTHR43304">
    <property type="entry name" value="PHYTOCHROME-LIKE PROTEIN CPH1"/>
    <property type="match status" value="1"/>
</dbReference>
<dbReference type="InterPro" id="IPR000014">
    <property type="entry name" value="PAS"/>
</dbReference>
<dbReference type="RefSeq" id="WP_015324959.1">
    <property type="nucleotide sequence ID" value="NC_019977.1"/>
</dbReference>
<evidence type="ECO:0000313" key="9">
    <source>
        <dbReference type="Proteomes" id="UP000010866"/>
    </source>
</evidence>
<dbReference type="InterPro" id="IPR001610">
    <property type="entry name" value="PAC"/>
</dbReference>
<dbReference type="GeneID" id="14406111"/>
<dbReference type="SMART" id="SM00086">
    <property type="entry name" value="PAC"/>
    <property type="match status" value="3"/>
</dbReference>
<sequence length="920" mass="105122">MDVLAKKLGTTFCNNAVFTIFWKNDENWSVHHVSKNIEQLGYTPEEFISGDLSYAGIVHPDDREKIRHSVLQWDWKHTPCLFQECRILDHKGDVHLVAKFLRGQCDEKGTLQYVEETIVDITQNKSTGSFPVSENDYLRNAVNTAKEALLFLDNELKIIFANRAFSRLFLTGSSAIEGQSLYAIEDGQWNIPALQDRISVLLKDNTEFSDLEIESCFSNIGQRVLLISSRIVNTLNNKTGMVLLAIEDVTDNKRSARELKTSEAKYSALVEKGNDGIIIVQRDILRFINSKFLELTGFQEEEIINSTLLDHVPVDFRRMLAKRCAKALKDERSIKRNYEVDFFRKDGSVFPAEVSFSFISYENDPAVMITIRDIAERKKAEMQLKNSEKKYSTLVEKSNDGIVIIQDDQLVFANNKFIEITGYTLAEAIGKNFTRFLSTEYRRMFVGNSGKKLGKRNENLLKYEIELLSKVGKKIPAEINSSMIEHEGKPAYMAIIRDITEQKTREKELLKLIEVRKVLENVIESSPAIVFFWKADDKWPVEFVSENISQFGYSAKEFMSGTILYGDIIHPSDLQKIDRGLSRYFQEDENNISLEYRILTRSGEIRWIDERSVIKRNPEGEVEYLQGIIVDITERKNANNFMQICSELDTFFTPTTDVKEIFQQLIELVTQVKGIDCGELYLVDEVTGDLNLVAHKGLSFRFVNSTRRYAANSLHARVLKTEYPIYKLYYEINSMTHGIDLGFEGLEATVILPLKYEGNIVAVIMLASHTEYAIEQNTRSIIESIASQVGPSIGRIREQVHFQKDLNNLQEIFDRIEDFLFVLDKDGCILHTNSFLCKRLGYSHEELVGLNILNVHPQNRAIEIAAALADILAGKLSVVRIPFESYIGELIPVEVKATRGNWNGHTALICLGREIKEKVV</sequence>
<dbReference type="SMART" id="SM00091">
    <property type="entry name" value="PAS"/>
    <property type="match status" value="6"/>
</dbReference>
<keyword evidence="4" id="KW-0808">Transferase</keyword>
<dbReference type="Gene3D" id="3.30.450.20">
    <property type="entry name" value="PAS domain"/>
    <property type="match status" value="6"/>
</dbReference>
<keyword evidence="3" id="KW-0597">Phosphoprotein</keyword>
<evidence type="ECO:0000256" key="2">
    <source>
        <dbReference type="ARBA" id="ARBA00012438"/>
    </source>
</evidence>
<dbReference type="EC" id="2.7.13.3" evidence="2"/>
<evidence type="ECO:0000259" key="7">
    <source>
        <dbReference type="PROSITE" id="PS50113"/>
    </source>
</evidence>
<dbReference type="KEGG" id="mhz:Metho_1598"/>
<dbReference type="InterPro" id="IPR035965">
    <property type="entry name" value="PAS-like_dom_sf"/>
</dbReference>